<evidence type="ECO:0000259" key="2">
    <source>
        <dbReference type="PROSITE" id="PS51202"/>
    </source>
</evidence>
<evidence type="ECO:0000259" key="1">
    <source>
        <dbReference type="PROSITE" id="PS51201"/>
    </source>
</evidence>
<dbReference type="InterPro" id="IPR036721">
    <property type="entry name" value="RCK_C_sf"/>
</dbReference>
<dbReference type="InterPro" id="IPR006037">
    <property type="entry name" value="RCK_C"/>
</dbReference>
<dbReference type="EMBL" id="PDOD01000003">
    <property type="protein sequence ID" value="PYZ92563.1"/>
    <property type="molecule type" value="Genomic_DNA"/>
</dbReference>
<dbReference type="OrthoDB" id="9776294at2"/>
<dbReference type="InterPro" id="IPR003148">
    <property type="entry name" value="RCK_N"/>
</dbReference>
<dbReference type="PANTHER" id="PTHR43833:SF7">
    <property type="entry name" value="KTR SYSTEM POTASSIUM UPTAKE PROTEIN C"/>
    <property type="match status" value="1"/>
</dbReference>
<dbReference type="Gene3D" id="3.30.70.1450">
    <property type="entry name" value="Regulator of K+ conductance, C-terminal domain"/>
    <property type="match status" value="1"/>
</dbReference>
<dbReference type="InterPro" id="IPR036291">
    <property type="entry name" value="NAD(P)-bd_dom_sf"/>
</dbReference>
<dbReference type="GO" id="GO:0008324">
    <property type="term" value="F:monoatomic cation transmembrane transporter activity"/>
    <property type="evidence" value="ECO:0007669"/>
    <property type="project" value="InterPro"/>
</dbReference>
<dbReference type="GO" id="GO:0006813">
    <property type="term" value="P:potassium ion transport"/>
    <property type="evidence" value="ECO:0007669"/>
    <property type="project" value="InterPro"/>
</dbReference>
<dbReference type="Pfam" id="PF02080">
    <property type="entry name" value="TrkA_C"/>
    <property type="match status" value="1"/>
</dbReference>
<dbReference type="SUPFAM" id="SSF51735">
    <property type="entry name" value="NAD(P)-binding Rossmann-fold domains"/>
    <property type="match status" value="1"/>
</dbReference>
<dbReference type="PANTHER" id="PTHR43833">
    <property type="entry name" value="POTASSIUM CHANNEL PROTEIN 2-RELATED-RELATED"/>
    <property type="match status" value="1"/>
</dbReference>
<sequence>MKVVAKKQQFAVIGLGRFGGSVCKELVKLGNEVLAIDSDEQKVNKYTNIATHAVVADATDEKVLASLGIRNFEKVIVAIGDNIQASILTTLLLKEIGVENVCVKAKNNYHHKVLEKIGADKVVHPETDMGKRIAQQLSDENVIDYIELSDEFSIVELFASAKLEGKSLVELDIRARFGITILAIKNGEEINVSPEPEYKIARGDLLIVIGHNDDIKRFEDQVM</sequence>
<dbReference type="RefSeq" id="WP_110610114.1">
    <property type="nucleotide sequence ID" value="NZ_PDOD01000003.1"/>
</dbReference>
<dbReference type="PROSITE" id="PS51201">
    <property type="entry name" value="RCK_N"/>
    <property type="match status" value="1"/>
</dbReference>
<evidence type="ECO:0000313" key="3">
    <source>
        <dbReference type="EMBL" id="PYZ92563.1"/>
    </source>
</evidence>
<name>A0A323TIS0_9BACI</name>
<keyword evidence="4" id="KW-1185">Reference proteome</keyword>
<feature type="domain" description="RCK N-terminal" evidence="1">
    <location>
        <begin position="7"/>
        <end position="123"/>
    </location>
</feature>
<dbReference type="AlphaFoldDB" id="A0A323TIS0"/>
<protein>
    <submittedName>
        <fullName evidence="3">Potassium transporter Trk</fullName>
    </submittedName>
</protein>
<proteinExistence type="predicted"/>
<dbReference type="SUPFAM" id="SSF116726">
    <property type="entry name" value="TrkA C-terminal domain-like"/>
    <property type="match status" value="1"/>
</dbReference>
<comment type="caution">
    <text evidence="3">The sequence shown here is derived from an EMBL/GenBank/DDBJ whole genome shotgun (WGS) entry which is preliminary data.</text>
</comment>
<evidence type="ECO:0000313" key="4">
    <source>
        <dbReference type="Proteomes" id="UP000248214"/>
    </source>
</evidence>
<dbReference type="PROSITE" id="PS51202">
    <property type="entry name" value="RCK_C"/>
    <property type="match status" value="1"/>
</dbReference>
<dbReference type="InterPro" id="IPR050721">
    <property type="entry name" value="Trk_Ktr_HKT_K-transport"/>
</dbReference>
<dbReference type="Pfam" id="PF02254">
    <property type="entry name" value="TrkA_N"/>
    <property type="match status" value="1"/>
</dbReference>
<dbReference type="Gene3D" id="3.40.50.720">
    <property type="entry name" value="NAD(P)-binding Rossmann-like Domain"/>
    <property type="match status" value="1"/>
</dbReference>
<accession>A0A323TIS0</accession>
<dbReference type="Proteomes" id="UP000248214">
    <property type="component" value="Unassembled WGS sequence"/>
</dbReference>
<reference evidence="3 4" key="1">
    <citation type="submission" date="2017-10" db="EMBL/GenBank/DDBJ databases">
        <title>Bacillus sp. nov., a halophilic bacterium isolated from a Keqin Lake.</title>
        <authorList>
            <person name="Wang H."/>
        </authorList>
    </citation>
    <scope>NUCLEOTIDE SEQUENCE [LARGE SCALE GENOMIC DNA]</scope>
    <source>
        <strain evidence="3 4">KQ-12</strain>
    </source>
</reference>
<gene>
    <name evidence="3" type="ORF">CR194_12905</name>
</gene>
<organism evidence="3 4">
    <name type="scientific">Salipaludibacillus keqinensis</name>
    <dbReference type="NCBI Taxonomy" id="2045207"/>
    <lineage>
        <taxon>Bacteria</taxon>
        <taxon>Bacillati</taxon>
        <taxon>Bacillota</taxon>
        <taxon>Bacilli</taxon>
        <taxon>Bacillales</taxon>
        <taxon>Bacillaceae</taxon>
    </lineage>
</organism>
<feature type="domain" description="RCK C-terminal" evidence="2">
    <location>
        <begin position="140"/>
        <end position="223"/>
    </location>
</feature>